<dbReference type="AlphaFoldDB" id="A0A6A5W4G0"/>
<organism evidence="2 3">
    <name type="scientific">Amniculicola lignicola CBS 123094</name>
    <dbReference type="NCBI Taxonomy" id="1392246"/>
    <lineage>
        <taxon>Eukaryota</taxon>
        <taxon>Fungi</taxon>
        <taxon>Dikarya</taxon>
        <taxon>Ascomycota</taxon>
        <taxon>Pezizomycotina</taxon>
        <taxon>Dothideomycetes</taxon>
        <taxon>Pleosporomycetidae</taxon>
        <taxon>Pleosporales</taxon>
        <taxon>Amniculicolaceae</taxon>
        <taxon>Amniculicola</taxon>
    </lineage>
</organism>
<dbReference type="EMBL" id="ML977629">
    <property type="protein sequence ID" value="KAF1996137.1"/>
    <property type="molecule type" value="Genomic_DNA"/>
</dbReference>
<evidence type="ECO:0008006" key="4">
    <source>
        <dbReference type="Google" id="ProtNLM"/>
    </source>
</evidence>
<name>A0A6A5W4G0_9PLEO</name>
<feature type="chain" id="PRO_5025330834" description="WSC domain-containing protein" evidence="1">
    <location>
        <begin position="20"/>
        <end position="189"/>
    </location>
</feature>
<feature type="signal peptide" evidence="1">
    <location>
        <begin position="1"/>
        <end position="19"/>
    </location>
</feature>
<accession>A0A6A5W4G0</accession>
<dbReference type="OrthoDB" id="10645749at2759"/>
<sequence length="189" mass="19880">MMLLYSSLCVLLAARATWASPAITLPPASIITPAPLIPRAIDYSFIGYEMSGGAAVSTWFCKSQTFTFSSGFAGCALYGYEIVTTCSGTLAIGASNTASCLNYCATHSVYRSQGDKSPAQWIDCAEKPGRLQLFRETVPATSTLFTTTESVPYLPPTFSTSISPSTSPVLASSTAPSSPSTLFIVPLKG</sequence>
<evidence type="ECO:0000256" key="1">
    <source>
        <dbReference type="SAM" id="SignalP"/>
    </source>
</evidence>
<gene>
    <name evidence="2" type="ORF">P154DRAFT_326647</name>
</gene>
<evidence type="ECO:0000313" key="3">
    <source>
        <dbReference type="Proteomes" id="UP000799779"/>
    </source>
</evidence>
<proteinExistence type="predicted"/>
<evidence type="ECO:0000313" key="2">
    <source>
        <dbReference type="EMBL" id="KAF1996137.1"/>
    </source>
</evidence>
<dbReference type="Proteomes" id="UP000799779">
    <property type="component" value="Unassembled WGS sequence"/>
</dbReference>
<reference evidence="2" key="1">
    <citation type="journal article" date="2020" name="Stud. Mycol.">
        <title>101 Dothideomycetes genomes: a test case for predicting lifestyles and emergence of pathogens.</title>
        <authorList>
            <person name="Haridas S."/>
            <person name="Albert R."/>
            <person name="Binder M."/>
            <person name="Bloem J."/>
            <person name="Labutti K."/>
            <person name="Salamov A."/>
            <person name="Andreopoulos B."/>
            <person name="Baker S."/>
            <person name="Barry K."/>
            <person name="Bills G."/>
            <person name="Bluhm B."/>
            <person name="Cannon C."/>
            <person name="Castanera R."/>
            <person name="Culley D."/>
            <person name="Daum C."/>
            <person name="Ezra D."/>
            <person name="Gonzalez J."/>
            <person name="Henrissat B."/>
            <person name="Kuo A."/>
            <person name="Liang C."/>
            <person name="Lipzen A."/>
            <person name="Lutzoni F."/>
            <person name="Magnuson J."/>
            <person name="Mondo S."/>
            <person name="Nolan M."/>
            <person name="Ohm R."/>
            <person name="Pangilinan J."/>
            <person name="Park H.-J."/>
            <person name="Ramirez L."/>
            <person name="Alfaro M."/>
            <person name="Sun H."/>
            <person name="Tritt A."/>
            <person name="Yoshinaga Y."/>
            <person name="Zwiers L.-H."/>
            <person name="Turgeon B."/>
            <person name="Goodwin S."/>
            <person name="Spatafora J."/>
            <person name="Crous P."/>
            <person name="Grigoriev I."/>
        </authorList>
    </citation>
    <scope>NUCLEOTIDE SEQUENCE</scope>
    <source>
        <strain evidence="2">CBS 123094</strain>
    </source>
</reference>
<keyword evidence="3" id="KW-1185">Reference proteome</keyword>
<protein>
    <recommendedName>
        <fullName evidence="4">WSC domain-containing protein</fullName>
    </recommendedName>
</protein>
<keyword evidence="1" id="KW-0732">Signal</keyword>